<organism evidence="3 4">
    <name type="scientific">Aromia moschata</name>
    <dbReference type="NCBI Taxonomy" id="1265417"/>
    <lineage>
        <taxon>Eukaryota</taxon>
        <taxon>Metazoa</taxon>
        <taxon>Ecdysozoa</taxon>
        <taxon>Arthropoda</taxon>
        <taxon>Hexapoda</taxon>
        <taxon>Insecta</taxon>
        <taxon>Pterygota</taxon>
        <taxon>Neoptera</taxon>
        <taxon>Endopterygota</taxon>
        <taxon>Coleoptera</taxon>
        <taxon>Polyphaga</taxon>
        <taxon>Cucujiformia</taxon>
        <taxon>Chrysomeloidea</taxon>
        <taxon>Cerambycidae</taxon>
        <taxon>Cerambycinae</taxon>
        <taxon>Callichromatini</taxon>
        <taxon>Aromia</taxon>
    </lineage>
</organism>
<evidence type="ECO:0000313" key="4">
    <source>
        <dbReference type="Proteomes" id="UP001162162"/>
    </source>
</evidence>
<evidence type="ECO:0000256" key="1">
    <source>
        <dbReference type="SAM" id="MobiDB-lite"/>
    </source>
</evidence>
<proteinExistence type="predicted"/>
<keyword evidence="2" id="KW-0732">Signal</keyword>
<protein>
    <submittedName>
        <fullName evidence="3">Uncharacterized protein</fullName>
    </submittedName>
</protein>
<evidence type="ECO:0000313" key="3">
    <source>
        <dbReference type="EMBL" id="KAJ8943715.1"/>
    </source>
</evidence>
<accession>A0AAV8XXD3</accession>
<comment type="caution">
    <text evidence="3">The sequence shown here is derived from an EMBL/GenBank/DDBJ whole genome shotgun (WGS) entry which is preliminary data.</text>
</comment>
<gene>
    <name evidence="3" type="ORF">NQ318_012482</name>
</gene>
<feature type="region of interest" description="Disordered" evidence="1">
    <location>
        <begin position="88"/>
        <end position="115"/>
    </location>
</feature>
<keyword evidence="4" id="KW-1185">Reference proteome</keyword>
<evidence type="ECO:0000256" key="2">
    <source>
        <dbReference type="SAM" id="SignalP"/>
    </source>
</evidence>
<name>A0AAV8XXD3_9CUCU</name>
<sequence length="142" mass="15930">MFSISKLIVIMCLYNGLAVVDYLQCIENANYNSGDLVQKQTAMHPGNSVGRRRCASITDAITEWRSGRLCAEPLRKFAYIRAAPPSRMNAKNKRERGRASAGCSPSAGWWQKRPRSADFPLSRRDTIALRAGLENNWREPGD</sequence>
<feature type="signal peptide" evidence="2">
    <location>
        <begin position="1"/>
        <end position="18"/>
    </location>
</feature>
<reference evidence="3" key="1">
    <citation type="journal article" date="2023" name="Insect Mol. Biol.">
        <title>Genome sequencing provides insights into the evolution of gene families encoding plant cell wall-degrading enzymes in longhorned beetles.</title>
        <authorList>
            <person name="Shin N.R."/>
            <person name="Okamura Y."/>
            <person name="Kirsch R."/>
            <person name="Pauchet Y."/>
        </authorList>
    </citation>
    <scope>NUCLEOTIDE SEQUENCE</scope>
    <source>
        <strain evidence="3">AMC_N1</strain>
    </source>
</reference>
<feature type="chain" id="PRO_5043451576" evidence="2">
    <location>
        <begin position="19"/>
        <end position="142"/>
    </location>
</feature>
<dbReference type="AlphaFoldDB" id="A0AAV8XXD3"/>
<dbReference type="EMBL" id="JAPWTK010000279">
    <property type="protein sequence ID" value="KAJ8943715.1"/>
    <property type="molecule type" value="Genomic_DNA"/>
</dbReference>
<dbReference type="Proteomes" id="UP001162162">
    <property type="component" value="Unassembled WGS sequence"/>
</dbReference>